<dbReference type="AlphaFoldDB" id="A0A0C3BJ69"/>
<dbReference type="EMBL" id="KN831802">
    <property type="protein sequence ID" value="KIM36765.1"/>
    <property type="molecule type" value="Genomic_DNA"/>
</dbReference>
<sequence>MDEIDLDEDLLSLAATSRLFHQLSLRSYFLRHGFDPTSKNLLLNSYEGSFKVVSALAISLDLRDTSIDSLVYDSGQEFLNRAADELVQEVRLLTRYVSKLSTVGSVFIRLATYYQPKEWEWKAKEAIIPLLSTVLSKSCRDIHIATSSFSSYETPPKLSNLTKAHWPPKTQPAGGHLKTFSIQTFPPFLRQFYFHTLRANNSVLRSLSFTKVFGGGDEWATMLANLHFPRLAKLHISFVVFPRDLLIKFLTQHPTLAEFEYHHIRYKPTPKYPARFKKGAFEQLRTLTVSPEHLLSFLPPLSQMPLLTEVVIKIDEMGPSFFGPLDDSLRRLAVCTNKITLSLEINRTGVGFGAWFHTIFRNGLRLSERPEPLLHCVEMLVMDNADWGFTDSVLAAQLPVWLRLFPAVRTLTLKCGGPQFRNMLTLEENGSSSVSFLENLREACPELYIEWLQNDGS</sequence>
<keyword evidence="2" id="KW-1185">Reference proteome</keyword>
<dbReference type="HOGENOM" id="CLU_571124_0_0_1"/>
<protein>
    <recommendedName>
        <fullName evidence="3">F-box domain-containing protein</fullName>
    </recommendedName>
</protein>
<dbReference type="Proteomes" id="UP000053424">
    <property type="component" value="Unassembled WGS sequence"/>
</dbReference>
<proteinExistence type="predicted"/>
<dbReference type="OrthoDB" id="2937708at2759"/>
<evidence type="ECO:0000313" key="1">
    <source>
        <dbReference type="EMBL" id="KIM36765.1"/>
    </source>
</evidence>
<accession>A0A0C3BJ69</accession>
<evidence type="ECO:0000313" key="2">
    <source>
        <dbReference type="Proteomes" id="UP000053424"/>
    </source>
</evidence>
<organism evidence="1 2">
    <name type="scientific">Hebeloma cylindrosporum</name>
    <dbReference type="NCBI Taxonomy" id="76867"/>
    <lineage>
        <taxon>Eukaryota</taxon>
        <taxon>Fungi</taxon>
        <taxon>Dikarya</taxon>
        <taxon>Basidiomycota</taxon>
        <taxon>Agaricomycotina</taxon>
        <taxon>Agaricomycetes</taxon>
        <taxon>Agaricomycetidae</taxon>
        <taxon>Agaricales</taxon>
        <taxon>Agaricineae</taxon>
        <taxon>Hymenogastraceae</taxon>
        <taxon>Hebeloma</taxon>
    </lineage>
</organism>
<reference evidence="1 2" key="1">
    <citation type="submission" date="2014-04" db="EMBL/GenBank/DDBJ databases">
        <authorList>
            <consortium name="DOE Joint Genome Institute"/>
            <person name="Kuo A."/>
            <person name="Gay G."/>
            <person name="Dore J."/>
            <person name="Kohler A."/>
            <person name="Nagy L.G."/>
            <person name="Floudas D."/>
            <person name="Copeland A."/>
            <person name="Barry K.W."/>
            <person name="Cichocki N."/>
            <person name="Veneault-Fourrey C."/>
            <person name="LaButti K."/>
            <person name="Lindquist E.A."/>
            <person name="Lipzen A."/>
            <person name="Lundell T."/>
            <person name="Morin E."/>
            <person name="Murat C."/>
            <person name="Sun H."/>
            <person name="Tunlid A."/>
            <person name="Henrissat B."/>
            <person name="Grigoriev I.V."/>
            <person name="Hibbett D.S."/>
            <person name="Martin F."/>
            <person name="Nordberg H.P."/>
            <person name="Cantor M.N."/>
            <person name="Hua S.X."/>
        </authorList>
    </citation>
    <scope>NUCLEOTIDE SEQUENCE [LARGE SCALE GENOMIC DNA]</scope>
    <source>
        <strain evidence="2">h7</strain>
    </source>
</reference>
<name>A0A0C3BJ69_HEBCY</name>
<evidence type="ECO:0008006" key="3">
    <source>
        <dbReference type="Google" id="ProtNLM"/>
    </source>
</evidence>
<reference evidence="2" key="2">
    <citation type="submission" date="2015-01" db="EMBL/GenBank/DDBJ databases">
        <title>Evolutionary Origins and Diversification of the Mycorrhizal Mutualists.</title>
        <authorList>
            <consortium name="DOE Joint Genome Institute"/>
            <consortium name="Mycorrhizal Genomics Consortium"/>
            <person name="Kohler A."/>
            <person name="Kuo A."/>
            <person name="Nagy L.G."/>
            <person name="Floudas D."/>
            <person name="Copeland A."/>
            <person name="Barry K.W."/>
            <person name="Cichocki N."/>
            <person name="Veneault-Fourrey C."/>
            <person name="LaButti K."/>
            <person name="Lindquist E.A."/>
            <person name="Lipzen A."/>
            <person name="Lundell T."/>
            <person name="Morin E."/>
            <person name="Murat C."/>
            <person name="Riley R."/>
            <person name="Ohm R."/>
            <person name="Sun H."/>
            <person name="Tunlid A."/>
            <person name="Henrissat B."/>
            <person name="Grigoriev I.V."/>
            <person name="Hibbett D.S."/>
            <person name="Martin F."/>
        </authorList>
    </citation>
    <scope>NUCLEOTIDE SEQUENCE [LARGE SCALE GENOMIC DNA]</scope>
    <source>
        <strain evidence="2">h7</strain>
    </source>
</reference>
<gene>
    <name evidence="1" type="ORF">M413DRAFT_448901</name>
</gene>